<dbReference type="EMBL" id="PKSM01000031">
    <property type="protein sequence ID" value="POW20641.1"/>
    <property type="molecule type" value="Genomic_DNA"/>
</dbReference>
<dbReference type="AlphaFoldDB" id="A0A2S4WFW7"/>
<evidence type="ECO:0000313" key="1">
    <source>
        <dbReference type="EMBL" id="POW20641.1"/>
    </source>
</evidence>
<dbReference type="VEuPathDB" id="FungiDB:PSHT_03367"/>
<evidence type="ECO:0000313" key="2">
    <source>
        <dbReference type="Proteomes" id="UP000238274"/>
    </source>
</evidence>
<dbReference type="Proteomes" id="UP000238274">
    <property type="component" value="Unassembled WGS sequence"/>
</dbReference>
<sequence length="131" mass="15179">SCKEGLTDQNKPVKWFSGRQFRHDCYEDRRDNGNTHHEAGESVEWKDFEKLSLPLSFGTGYVTMIKDYKEASGQGRGNQKSRAYDLVRWCSPLKFDAPGKTKRSRRMLVKTLLKELNMTWKGGSASERRLM</sequence>
<reference evidence="2" key="3">
    <citation type="journal article" date="2018" name="Mol. Plant Microbe Interact.">
        <title>Genome sequence resources for the wheat stripe rust pathogen (Puccinia striiformis f. sp. tritici) and the barley stripe rust pathogen (Puccinia striiformis f. sp. hordei).</title>
        <authorList>
            <person name="Xia C."/>
            <person name="Wang M."/>
            <person name="Yin C."/>
            <person name="Cornejo O.E."/>
            <person name="Hulbert S.H."/>
            <person name="Chen X."/>
        </authorList>
    </citation>
    <scope>NUCLEOTIDE SEQUENCE [LARGE SCALE GENOMIC DNA]</scope>
    <source>
        <strain evidence="2">93TX-2</strain>
    </source>
</reference>
<organism evidence="1 2">
    <name type="scientific">Puccinia striiformis</name>
    <dbReference type="NCBI Taxonomy" id="27350"/>
    <lineage>
        <taxon>Eukaryota</taxon>
        <taxon>Fungi</taxon>
        <taxon>Dikarya</taxon>
        <taxon>Basidiomycota</taxon>
        <taxon>Pucciniomycotina</taxon>
        <taxon>Pucciniomycetes</taxon>
        <taxon>Pucciniales</taxon>
        <taxon>Pucciniaceae</taxon>
        <taxon>Puccinia</taxon>
    </lineage>
</organism>
<feature type="non-terminal residue" evidence="1">
    <location>
        <position position="1"/>
    </location>
</feature>
<reference evidence="2" key="2">
    <citation type="journal article" date="2018" name="BMC Genomics">
        <title>Genomic insights into host adaptation between the wheat stripe rust pathogen (Puccinia striiformis f. sp. tritici) and the barley stripe rust pathogen (Puccinia striiformis f. sp. hordei).</title>
        <authorList>
            <person name="Xia C."/>
            <person name="Wang M."/>
            <person name="Yin C."/>
            <person name="Cornejo O.E."/>
            <person name="Hulbert S.H."/>
            <person name="Chen X."/>
        </authorList>
    </citation>
    <scope>NUCLEOTIDE SEQUENCE [LARGE SCALE GENOMIC DNA]</scope>
    <source>
        <strain evidence="2">93TX-2</strain>
    </source>
</reference>
<proteinExistence type="predicted"/>
<accession>A0A2S4WFW7</accession>
<protein>
    <submittedName>
        <fullName evidence="1">Uncharacterized protein</fullName>
    </submittedName>
</protein>
<reference evidence="1 2" key="1">
    <citation type="submission" date="2017-12" db="EMBL/GenBank/DDBJ databases">
        <title>Gene loss provides genomic basis for host adaptation in cereal stripe rust fungi.</title>
        <authorList>
            <person name="Xia C."/>
        </authorList>
    </citation>
    <scope>NUCLEOTIDE SEQUENCE [LARGE SCALE GENOMIC DNA]</scope>
    <source>
        <strain evidence="1 2">93TX-2</strain>
    </source>
</reference>
<keyword evidence="2" id="KW-1185">Reference proteome</keyword>
<comment type="caution">
    <text evidence="1">The sequence shown here is derived from an EMBL/GenBank/DDBJ whole genome shotgun (WGS) entry which is preliminary data.</text>
</comment>
<gene>
    <name evidence="1" type="ORF">PSHT_03367</name>
</gene>
<name>A0A2S4WFW7_9BASI</name>